<dbReference type="GO" id="GO:0004568">
    <property type="term" value="F:chitinase activity"/>
    <property type="evidence" value="ECO:0007669"/>
    <property type="project" value="TreeGrafter"/>
</dbReference>
<dbReference type="Proteomes" id="UP000601435">
    <property type="component" value="Unassembled WGS sequence"/>
</dbReference>
<evidence type="ECO:0000313" key="3">
    <source>
        <dbReference type="EMBL" id="CAE7464210.1"/>
    </source>
</evidence>
<name>A0A812S2A9_9DINO</name>
<dbReference type="GO" id="GO:0005975">
    <property type="term" value="P:carbohydrate metabolic process"/>
    <property type="evidence" value="ECO:0007669"/>
    <property type="project" value="InterPro"/>
</dbReference>
<gene>
    <name evidence="3" type="primary">chiB1</name>
    <name evidence="3" type="ORF">SNEC2469_LOCUS13021</name>
</gene>
<dbReference type="PANTHER" id="PTHR11177:SF317">
    <property type="entry name" value="CHITINASE 12-RELATED"/>
    <property type="match status" value="1"/>
</dbReference>
<dbReference type="GO" id="GO:0005576">
    <property type="term" value="C:extracellular region"/>
    <property type="evidence" value="ECO:0007669"/>
    <property type="project" value="TreeGrafter"/>
</dbReference>
<feature type="non-terminal residue" evidence="3">
    <location>
        <position position="381"/>
    </location>
</feature>
<dbReference type="OrthoDB" id="435796at2759"/>
<organism evidence="3 4">
    <name type="scientific">Symbiodinium necroappetens</name>
    <dbReference type="NCBI Taxonomy" id="1628268"/>
    <lineage>
        <taxon>Eukaryota</taxon>
        <taxon>Sar</taxon>
        <taxon>Alveolata</taxon>
        <taxon>Dinophyceae</taxon>
        <taxon>Suessiales</taxon>
        <taxon>Symbiodiniaceae</taxon>
        <taxon>Symbiodinium</taxon>
    </lineage>
</organism>
<keyword evidence="1" id="KW-0732">Signal</keyword>
<dbReference type="Pfam" id="PF00704">
    <property type="entry name" value="Glyco_hydro_18"/>
    <property type="match status" value="1"/>
</dbReference>
<dbReference type="PROSITE" id="PS51910">
    <property type="entry name" value="GH18_2"/>
    <property type="match status" value="1"/>
</dbReference>
<sequence length="381" mass="41746">MAAACSWLVGVLLLGCLAWPSQSLAVVGYVPDYRFSDIDWSKVVARTSHVVLFSLTPTQQGLEGTGLIRNLLHPQSPLSKVLEHQGSQAAKVLVSIGGAGRSQDFAAAVSSKKGRKRMAKLILEFLSEVPQLSGVDFDWQVPTTSAEWQNLGKLVQLLRTSSRAGEAPVITMTFHAMSGAIRHIASLRSQSSDLGFVELFDMCHAMTYTMMDSSGRHANEKVDRDTIQAWGKAGLPLAKLTLGTPFFGVKAGDEPRTFAELVAKEPRLLEDPTIDVSKDGYFFVNGYSLTEKVRLAEKEGLAGVMIWELGQDVIEDRGSLLWQAWDAAQRAQNKGIFHGLFGIVLTEDHMFGMLTFMMGGYYLAKTLARAARPANNTHKKQ</sequence>
<dbReference type="InterPro" id="IPR011583">
    <property type="entry name" value="Chitinase_II/V-like_cat"/>
</dbReference>
<keyword evidence="4" id="KW-1185">Reference proteome</keyword>
<dbReference type="Gene3D" id="3.40.5.30">
    <property type="entry name" value="(Trans)glycosidases - domain 2"/>
    <property type="match status" value="1"/>
</dbReference>
<dbReference type="SMART" id="SM00636">
    <property type="entry name" value="Glyco_18"/>
    <property type="match status" value="1"/>
</dbReference>
<comment type="caution">
    <text evidence="3">The sequence shown here is derived from an EMBL/GenBank/DDBJ whole genome shotgun (WGS) entry which is preliminary data.</text>
</comment>
<dbReference type="EMBL" id="CAJNJA010020742">
    <property type="protein sequence ID" value="CAE7464210.1"/>
    <property type="molecule type" value="Genomic_DNA"/>
</dbReference>
<dbReference type="InterPro" id="IPR001223">
    <property type="entry name" value="Glyco_hydro18_cat"/>
</dbReference>
<proteinExistence type="predicted"/>
<dbReference type="InterPro" id="IPR017853">
    <property type="entry name" value="GH"/>
</dbReference>
<reference evidence="3" key="1">
    <citation type="submission" date="2021-02" db="EMBL/GenBank/DDBJ databases">
        <authorList>
            <person name="Dougan E. K."/>
            <person name="Rhodes N."/>
            <person name="Thang M."/>
            <person name="Chan C."/>
        </authorList>
    </citation>
    <scope>NUCLEOTIDE SEQUENCE</scope>
</reference>
<feature type="chain" id="PRO_5032719600" evidence="1">
    <location>
        <begin position="24"/>
        <end position="381"/>
    </location>
</feature>
<evidence type="ECO:0000313" key="4">
    <source>
        <dbReference type="Proteomes" id="UP000601435"/>
    </source>
</evidence>
<dbReference type="SUPFAM" id="SSF51445">
    <property type="entry name" value="(Trans)glycosidases"/>
    <property type="match status" value="1"/>
</dbReference>
<dbReference type="GO" id="GO:0006032">
    <property type="term" value="P:chitin catabolic process"/>
    <property type="evidence" value="ECO:0007669"/>
    <property type="project" value="TreeGrafter"/>
</dbReference>
<dbReference type="Gene3D" id="3.20.20.80">
    <property type="entry name" value="Glycosidases"/>
    <property type="match status" value="1"/>
</dbReference>
<dbReference type="InterPro" id="IPR050314">
    <property type="entry name" value="Glycosyl_Hydrlase_18"/>
</dbReference>
<protein>
    <submittedName>
        <fullName evidence="3">ChiB1 protein</fullName>
    </submittedName>
</protein>
<evidence type="ECO:0000259" key="2">
    <source>
        <dbReference type="PROSITE" id="PS51910"/>
    </source>
</evidence>
<dbReference type="PANTHER" id="PTHR11177">
    <property type="entry name" value="CHITINASE"/>
    <property type="match status" value="1"/>
</dbReference>
<dbReference type="GO" id="GO:0008061">
    <property type="term" value="F:chitin binding"/>
    <property type="evidence" value="ECO:0007669"/>
    <property type="project" value="InterPro"/>
</dbReference>
<evidence type="ECO:0000256" key="1">
    <source>
        <dbReference type="SAM" id="SignalP"/>
    </source>
</evidence>
<feature type="signal peptide" evidence="1">
    <location>
        <begin position="1"/>
        <end position="23"/>
    </location>
</feature>
<feature type="domain" description="GH18" evidence="2">
    <location>
        <begin position="21"/>
        <end position="335"/>
    </location>
</feature>
<accession>A0A812S2A9</accession>
<dbReference type="AlphaFoldDB" id="A0A812S2A9"/>